<feature type="signal peptide" evidence="11">
    <location>
        <begin position="1"/>
        <end position="40"/>
    </location>
</feature>
<dbReference type="InterPro" id="IPR012338">
    <property type="entry name" value="Beta-lactam/transpept-like"/>
</dbReference>
<dbReference type="Pfam" id="PF00768">
    <property type="entry name" value="Peptidase_S11"/>
    <property type="match status" value="1"/>
</dbReference>
<feature type="region of interest" description="Disordered" evidence="10">
    <location>
        <begin position="280"/>
        <end position="340"/>
    </location>
</feature>
<dbReference type="GO" id="GO:0009252">
    <property type="term" value="P:peptidoglycan biosynthetic process"/>
    <property type="evidence" value="ECO:0007669"/>
    <property type="project" value="UniProtKB-KW"/>
</dbReference>
<dbReference type="PRINTS" id="PR00725">
    <property type="entry name" value="DADACBPTASE1"/>
</dbReference>
<name>A0A109BM50_HYPSL</name>
<dbReference type="SUPFAM" id="SSF56601">
    <property type="entry name" value="beta-lactamase/transpeptidase-like"/>
    <property type="match status" value="1"/>
</dbReference>
<evidence type="ECO:0000256" key="1">
    <source>
        <dbReference type="ARBA" id="ARBA00007164"/>
    </source>
</evidence>
<dbReference type="InterPro" id="IPR018044">
    <property type="entry name" value="Peptidase_S11"/>
</dbReference>
<feature type="compositionally biased region" description="Pro residues" evidence="10">
    <location>
        <begin position="318"/>
        <end position="332"/>
    </location>
</feature>
<feature type="domain" description="SPOR" evidence="12">
    <location>
        <begin position="437"/>
        <end position="520"/>
    </location>
</feature>
<protein>
    <submittedName>
        <fullName evidence="13">D-alanyl-D-alanine carboxypeptidase</fullName>
        <ecNumber evidence="13">3.4.16.4</ecNumber>
    </submittedName>
</protein>
<keyword evidence="5" id="KW-0573">Peptidoglycan synthesis</keyword>
<dbReference type="PROSITE" id="PS51724">
    <property type="entry name" value="SPOR"/>
    <property type="match status" value="1"/>
</dbReference>
<dbReference type="PATRIC" id="fig|121290.4.peg.3065"/>
<feature type="compositionally biased region" description="Pro residues" evidence="10">
    <location>
        <begin position="419"/>
        <end position="430"/>
    </location>
</feature>
<dbReference type="InterPro" id="IPR001967">
    <property type="entry name" value="Peptidase_S11_N"/>
</dbReference>
<dbReference type="PANTHER" id="PTHR21581">
    <property type="entry name" value="D-ALANYL-D-ALANINE CARBOXYPEPTIDASE"/>
    <property type="match status" value="1"/>
</dbReference>
<dbReference type="GO" id="GO:0071555">
    <property type="term" value="P:cell wall organization"/>
    <property type="evidence" value="ECO:0007669"/>
    <property type="project" value="UniProtKB-KW"/>
</dbReference>
<dbReference type="AlphaFoldDB" id="A0A109BM50"/>
<dbReference type="InterPro" id="IPR036680">
    <property type="entry name" value="SPOR-like_sf"/>
</dbReference>
<dbReference type="Gene3D" id="3.40.710.10">
    <property type="entry name" value="DD-peptidase/beta-lactamase superfamily"/>
    <property type="match status" value="1"/>
</dbReference>
<evidence type="ECO:0000259" key="12">
    <source>
        <dbReference type="PROSITE" id="PS51724"/>
    </source>
</evidence>
<feature type="region of interest" description="Disordered" evidence="10">
    <location>
        <begin position="417"/>
        <end position="436"/>
    </location>
</feature>
<dbReference type="EC" id="3.4.16.4" evidence="13"/>
<keyword evidence="14" id="KW-1185">Reference proteome</keyword>
<dbReference type="GO" id="GO:0009002">
    <property type="term" value="F:serine-type D-Ala-D-Ala carboxypeptidase activity"/>
    <property type="evidence" value="ECO:0007669"/>
    <property type="project" value="UniProtKB-EC"/>
</dbReference>
<keyword evidence="4" id="KW-0133">Cell shape</keyword>
<dbReference type="Gene3D" id="3.30.70.1070">
    <property type="entry name" value="Sporulation related repeat"/>
    <property type="match status" value="1"/>
</dbReference>
<comment type="similarity">
    <text evidence="1 9">Belongs to the peptidase S11 family.</text>
</comment>
<evidence type="ECO:0000256" key="9">
    <source>
        <dbReference type="RuleBase" id="RU004016"/>
    </source>
</evidence>
<comment type="caution">
    <text evidence="13">The sequence shown here is derived from an EMBL/GenBank/DDBJ whole genome shotgun (WGS) entry which is preliminary data.</text>
</comment>
<evidence type="ECO:0000256" key="2">
    <source>
        <dbReference type="ARBA" id="ARBA00022729"/>
    </source>
</evidence>
<feature type="compositionally biased region" description="Low complexity" evidence="10">
    <location>
        <begin position="289"/>
        <end position="299"/>
    </location>
</feature>
<accession>A0A109BM50</accession>
<gene>
    <name evidence="13" type="ORF">APY04_0961</name>
</gene>
<dbReference type="PANTHER" id="PTHR21581:SF6">
    <property type="entry name" value="TRAFFICKING PROTEIN PARTICLE COMPLEX SUBUNIT 12"/>
    <property type="match status" value="1"/>
</dbReference>
<evidence type="ECO:0000256" key="4">
    <source>
        <dbReference type="ARBA" id="ARBA00022960"/>
    </source>
</evidence>
<feature type="active site" description="Proton acceptor" evidence="7">
    <location>
        <position position="74"/>
    </location>
</feature>
<reference evidence="13 14" key="1">
    <citation type="submission" date="2015-10" db="EMBL/GenBank/DDBJ databases">
        <title>Transcriptomic analysis of a linuron degrading triple-species bacterial consortium.</title>
        <authorList>
            <person name="Albers P."/>
        </authorList>
    </citation>
    <scope>NUCLEOTIDE SEQUENCE [LARGE SCALE GENOMIC DNA]</scope>
    <source>
        <strain evidence="13 14">WDL6</strain>
    </source>
</reference>
<keyword evidence="13" id="KW-0645">Protease</keyword>
<evidence type="ECO:0000256" key="8">
    <source>
        <dbReference type="PIRSR" id="PIRSR618044-2"/>
    </source>
</evidence>
<dbReference type="InterPro" id="IPR007730">
    <property type="entry name" value="SPOR-like_dom"/>
</dbReference>
<evidence type="ECO:0000256" key="7">
    <source>
        <dbReference type="PIRSR" id="PIRSR618044-1"/>
    </source>
</evidence>
<evidence type="ECO:0000256" key="5">
    <source>
        <dbReference type="ARBA" id="ARBA00022984"/>
    </source>
</evidence>
<dbReference type="STRING" id="121290.APY04_0961"/>
<evidence type="ECO:0000256" key="10">
    <source>
        <dbReference type="SAM" id="MobiDB-lite"/>
    </source>
</evidence>
<dbReference type="GO" id="GO:0006508">
    <property type="term" value="P:proteolysis"/>
    <property type="evidence" value="ECO:0007669"/>
    <property type="project" value="InterPro"/>
</dbReference>
<feature type="chain" id="PRO_5007132688" evidence="11">
    <location>
        <begin position="41"/>
        <end position="521"/>
    </location>
</feature>
<evidence type="ECO:0000256" key="6">
    <source>
        <dbReference type="ARBA" id="ARBA00023316"/>
    </source>
</evidence>
<keyword evidence="3 13" id="KW-0378">Hydrolase</keyword>
<feature type="binding site" evidence="8">
    <location>
        <position position="233"/>
    </location>
    <ligand>
        <name>substrate</name>
    </ligand>
</feature>
<evidence type="ECO:0000313" key="13">
    <source>
        <dbReference type="EMBL" id="KWT70517.1"/>
    </source>
</evidence>
<dbReference type="GO" id="GO:0042834">
    <property type="term" value="F:peptidoglycan binding"/>
    <property type="evidence" value="ECO:0007669"/>
    <property type="project" value="InterPro"/>
</dbReference>
<evidence type="ECO:0000256" key="3">
    <source>
        <dbReference type="ARBA" id="ARBA00022801"/>
    </source>
</evidence>
<keyword evidence="6" id="KW-0961">Cell wall biogenesis/degradation</keyword>
<dbReference type="Proteomes" id="UP000059074">
    <property type="component" value="Unassembled WGS sequence"/>
</dbReference>
<keyword evidence="13" id="KW-0121">Carboxypeptidase</keyword>
<proteinExistence type="inferred from homology"/>
<dbReference type="Pfam" id="PF05036">
    <property type="entry name" value="SPOR"/>
    <property type="match status" value="1"/>
</dbReference>
<dbReference type="EMBL" id="LMTR01000031">
    <property type="protein sequence ID" value="KWT70517.1"/>
    <property type="molecule type" value="Genomic_DNA"/>
</dbReference>
<dbReference type="SUPFAM" id="SSF110997">
    <property type="entry name" value="Sporulation related repeat"/>
    <property type="match status" value="1"/>
</dbReference>
<organism evidence="13 14">
    <name type="scientific">Hyphomicrobium sulfonivorans</name>
    <dbReference type="NCBI Taxonomy" id="121290"/>
    <lineage>
        <taxon>Bacteria</taxon>
        <taxon>Pseudomonadati</taxon>
        <taxon>Pseudomonadota</taxon>
        <taxon>Alphaproteobacteria</taxon>
        <taxon>Hyphomicrobiales</taxon>
        <taxon>Hyphomicrobiaceae</taxon>
        <taxon>Hyphomicrobium</taxon>
    </lineage>
</organism>
<evidence type="ECO:0000313" key="14">
    <source>
        <dbReference type="Proteomes" id="UP000059074"/>
    </source>
</evidence>
<feature type="active site" description="Acyl-ester intermediate" evidence="7">
    <location>
        <position position="71"/>
    </location>
</feature>
<keyword evidence="2 11" id="KW-0732">Signal</keyword>
<evidence type="ECO:0000256" key="11">
    <source>
        <dbReference type="SAM" id="SignalP"/>
    </source>
</evidence>
<sequence>MFGVSKSVGTLGNANRWQRTMLAAAILASVLLSATHGAQAQTPRSAAMVVDANTGEVLHTEQADAHVYPASLTKMMTLYMTFELIEMGRLSYGSKIRMTEEGAAVPPSKLGLKAGEELTVLEAIRALVTKSANDVAVALAQHIGGSEPNFARLMTQKARALGMRQTTFRNASGLPDSGQVTTARDMITLGLRLQDDFPRHYKLFATRSFAFRGKSYRNHNTLLHRYQGTDGIKTGYTRASGFNLVSSVHRDGKHIVAAVFGGKSAATRNAKMQKIIGRSFAKASRTRTRAPASALVARAAPPPQPAQRPQMQARAELAPPPQVRPAPPPPPAASADRGRSSIAVAKVRPVQIGNAAQEQAEPQRRQQFASAGMTAPLRAAPRPPAQEYVPRFVPETGALRPSTFQAQAAHLERVDTRPIQPPPQALPPPATRTAARTAPRGPFEIQIGAFGNAAEAERRMMQARQRLGGMLDGYASVSVPVQSGGSQLYRARFRGFDATAANNTCSQMKTVQIDCFVIKAQ</sequence>
<dbReference type="GO" id="GO:0008360">
    <property type="term" value="P:regulation of cell shape"/>
    <property type="evidence" value="ECO:0007669"/>
    <property type="project" value="UniProtKB-KW"/>
</dbReference>
<feature type="active site" evidence="7">
    <location>
        <position position="131"/>
    </location>
</feature>